<keyword evidence="1" id="KW-0472">Membrane</keyword>
<feature type="transmembrane region" description="Helical" evidence="1">
    <location>
        <begin position="28"/>
        <end position="51"/>
    </location>
</feature>
<keyword evidence="1" id="KW-1133">Transmembrane helix</keyword>
<gene>
    <name evidence="2" type="ORF">IAC58_02225</name>
</gene>
<dbReference type="EMBL" id="JADIMY010000047">
    <property type="protein sequence ID" value="MBO8427361.1"/>
    <property type="molecule type" value="Genomic_DNA"/>
</dbReference>
<accession>A0A9D9DHM9</accession>
<dbReference type="AlphaFoldDB" id="A0A9D9DHM9"/>
<organism evidence="2 3">
    <name type="scientific">Candidatus Onthovivens merdipullorum</name>
    <dbReference type="NCBI Taxonomy" id="2840889"/>
    <lineage>
        <taxon>Bacteria</taxon>
        <taxon>Bacillati</taxon>
        <taxon>Bacillota</taxon>
        <taxon>Bacilli</taxon>
        <taxon>Bacillales</taxon>
        <taxon>Candidatus Onthovivens</taxon>
    </lineage>
</organism>
<sequence>MDGKIQKQRKYLSIEDFLNKNKEKVTKIFLIIVSSISLVGVLIGLICTSILKDKGITPNVNEYLGTFSLKEIKENCKNLTYKIVDEIKNENIILEIDVSNDNDMYFLYEVNQSKCEIYFDGNNYINEGFDIGDLSPKDFVYSSYDNIITSLYFALRNIDISTSQSAYIENDNFYLIENDSSNYQIYNRYGLLIEGKIDGKYSLESNL</sequence>
<protein>
    <submittedName>
        <fullName evidence="2">Uncharacterized protein</fullName>
    </submittedName>
</protein>
<dbReference type="Proteomes" id="UP000823613">
    <property type="component" value="Unassembled WGS sequence"/>
</dbReference>
<reference evidence="2" key="1">
    <citation type="submission" date="2020-10" db="EMBL/GenBank/DDBJ databases">
        <authorList>
            <person name="Gilroy R."/>
        </authorList>
    </citation>
    <scope>NUCLEOTIDE SEQUENCE</scope>
    <source>
        <strain evidence="2">11159</strain>
    </source>
</reference>
<evidence type="ECO:0000313" key="3">
    <source>
        <dbReference type="Proteomes" id="UP000823613"/>
    </source>
</evidence>
<name>A0A9D9DHM9_9BACL</name>
<proteinExistence type="predicted"/>
<evidence type="ECO:0000256" key="1">
    <source>
        <dbReference type="SAM" id="Phobius"/>
    </source>
</evidence>
<evidence type="ECO:0000313" key="2">
    <source>
        <dbReference type="EMBL" id="MBO8427361.1"/>
    </source>
</evidence>
<comment type="caution">
    <text evidence="2">The sequence shown here is derived from an EMBL/GenBank/DDBJ whole genome shotgun (WGS) entry which is preliminary data.</text>
</comment>
<reference evidence="2" key="2">
    <citation type="journal article" date="2021" name="PeerJ">
        <title>Extensive microbial diversity within the chicken gut microbiome revealed by metagenomics and culture.</title>
        <authorList>
            <person name="Gilroy R."/>
            <person name="Ravi A."/>
            <person name="Getino M."/>
            <person name="Pursley I."/>
            <person name="Horton D.L."/>
            <person name="Alikhan N.F."/>
            <person name="Baker D."/>
            <person name="Gharbi K."/>
            <person name="Hall N."/>
            <person name="Watson M."/>
            <person name="Adriaenssens E.M."/>
            <person name="Foster-Nyarko E."/>
            <person name="Jarju S."/>
            <person name="Secka A."/>
            <person name="Antonio M."/>
            <person name="Oren A."/>
            <person name="Chaudhuri R.R."/>
            <person name="La Ragione R."/>
            <person name="Hildebrand F."/>
            <person name="Pallen M.J."/>
        </authorList>
    </citation>
    <scope>NUCLEOTIDE SEQUENCE</scope>
    <source>
        <strain evidence="2">11159</strain>
    </source>
</reference>
<keyword evidence="1" id="KW-0812">Transmembrane</keyword>